<feature type="domain" description="Short NACHT-associated C-terminal" evidence="1">
    <location>
        <begin position="358"/>
        <end position="561"/>
    </location>
</feature>
<comment type="caution">
    <text evidence="2">The sequence shown here is derived from an EMBL/GenBank/DDBJ whole genome shotgun (WGS) entry which is preliminary data.</text>
</comment>
<reference evidence="3" key="1">
    <citation type="journal article" date="2017" name="Proc. Natl. Acad. Sci. U.S.A.">
        <title>Simulation of Deepwater Horizon oil plume reveals substrate specialization within a complex community of hydrocarbon degraders.</title>
        <authorList>
            <person name="Hu P."/>
            <person name="Dubinsky E.A."/>
            <person name="Probst A.J."/>
            <person name="Wang J."/>
            <person name="Sieber C.M.K."/>
            <person name="Tom L.M."/>
            <person name="Gardinali P."/>
            <person name="Banfield J.F."/>
            <person name="Atlas R.M."/>
            <person name="Andersen G.L."/>
        </authorList>
    </citation>
    <scope>NUCLEOTIDE SEQUENCE [LARGE SCALE GENOMIC DNA]</scope>
</reference>
<dbReference type="Pfam" id="PF22711">
    <property type="entry name" value="SNaCT5"/>
    <property type="match status" value="1"/>
</dbReference>
<dbReference type="Proteomes" id="UP000243053">
    <property type="component" value="Unassembled WGS sequence"/>
</dbReference>
<accession>A0A1Y5EJ29</accession>
<organism evidence="2 3">
    <name type="scientific">Colwellia psychrerythraea</name>
    <name type="common">Vibrio psychroerythus</name>
    <dbReference type="NCBI Taxonomy" id="28229"/>
    <lineage>
        <taxon>Bacteria</taxon>
        <taxon>Pseudomonadati</taxon>
        <taxon>Pseudomonadota</taxon>
        <taxon>Gammaproteobacteria</taxon>
        <taxon>Alteromonadales</taxon>
        <taxon>Colwelliaceae</taxon>
        <taxon>Colwellia</taxon>
    </lineage>
</organism>
<evidence type="ECO:0000259" key="1">
    <source>
        <dbReference type="Pfam" id="PF22711"/>
    </source>
</evidence>
<dbReference type="InterPro" id="IPR055036">
    <property type="entry name" value="SNaCT5"/>
</dbReference>
<evidence type="ECO:0000313" key="3">
    <source>
        <dbReference type="Proteomes" id="UP000243053"/>
    </source>
</evidence>
<evidence type="ECO:0000313" key="2">
    <source>
        <dbReference type="EMBL" id="OUR82733.1"/>
    </source>
</evidence>
<sequence length="574" mass="66066">MDEKGSEIIINAEADIFENDNKVLVNDTAGMGKSTLSKRVFLNTLQNQNYIPVFIELRQLEKQPIAQQIAAKFGVNTDNPSKFLNQLPLVYLFDGLDEVSAEDKNYIIKEIRKFIDQLDDPKMLITSRLESYLSEFYDFTRYTIEPLVEEEAFSLISKYDPKGAISKKLIAGIQRSSDRGLKEFLSTPLYVSLLFCAYRHKTVIPQKKHLFYSQVYEALFESHDLSKEVNFVRPKHSNLDSSEFHVLLRRLGFWCLKNGGKIEFQKDELEIVIQEIISSTNGINTSAVNFVKDLTTTVPLFLKEGSSLRWSHKSLMEYFSSMFICNDAKDKQQSLLLHFYQSKEWSTYKNIFSLCADIDFSPLRASVVKQLLEDFINYYETNYQNITNKRIKFTDIEERIGLTFGKNYGFKIFELNTSNSLKFTDESFWGDGNPDVHAVKNIYKASDNEVSQMITNLPGRNGLIHGITVLNRESMIINILKYKCPQLVLNKDKDKDKTNFREVLLNSAIKQNKLYIVSDIPTELINNSKYFHIINRLLSGFDEVALDYNGVKIELNKINEDSSNGIDQLIGELG</sequence>
<dbReference type="AlphaFoldDB" id="A0A1Y5EJ29"/>
<dbReference type="SUPFAM" id="SSF52540">
    <property type="entry name" value="P-loop containing nucleoside triphosphate hydrolases"/>
    <property type="match status" value="1"/>
</dbReference>
<protein>
    <recommendedName>
        <fullName evidence="1">Short NACHT-associated C-terminal domain-containing protein</fullName>
    </recommendedName>
</protein>
<dbReference type="InterPro" id="IPR027417">
    <property type="entry name" value="P-loop_NTPase"/>
</dbReference>
<dbReference type="EMBL" id="MAAF01000036">
    <property type="protein sequence ID" value="OUR82733.1"/>
    <property type="molecule type" value="Genomic_DNA"/>
</dbReference>
<gene>
    <name evidence="2" type="ORF">A9Q75_05230</name>
</gene>
<dbReference type="Gene3D" id="3.40.50.300">
    <property type="entry name" value="P-loop containing nucleotide triphosphate hydrolases"/>
    <property type="match status" value="1"/>
</dbReference>
<proteinExistence type="predicted"/>
<name>A0A1Y5EJ29_COLPS</name>